<dbReference type="AlphaFoldDB" id="A0A1H4GZ82"/>
<evidence type="ECO:0000313" key="1">
    <source>
        <dbReference type="EMBL" id="SEB14887.1"/>
    </source>
</evidence>
<reference evidence="1 2" key="1">
    <citation type="submission" date="2016-10" db="EMBL/GenBank/DDBJ databases">
        <authorList>
            <person name="de Groot N.N."/>
        </authorList>
    </citation>
    <scope>NUCLEOTIDE SEQUENCE [LARGE SCALE GENOMIC DNA]</scope>
    <source>
        <strain evidence="1 2">DSM 19033</strain>
    </source>
</reference>
<accession>A0A1H4GZ82</accession>
<gene>
    <name evidence="1" type="ORF">SAMN05443550_11280</name>
</gene>
<name>A0A1H4GZ82_9SPHI</name>
<sequence length="77" mass="8463">MPNTPTKEGVCRVAFNFGVVVPVLQTEIRLYLSKLTLMENEEFSYLLARLRIVTSFFRYGVSLANPVLPPSVSGGAG</sequence>
<dbReference type="EMBL" id="FNRA01000012">
    <property type="protein sequence ID" value="SEB14887.1"/>
    <property type="molecule type" value="Genomic_DNA"/>
</dbReference>
<evidence type="ECO:0000313" key="2">
    <source>
        <dbReference type="Proteomes" id="UP000198850"/>
    </source>
</evidence>
<protein>
    <submittedName>
        <fullName evidence="1">Uncharacterized protein</fullName>
    </submittedName>
</protein>
<proteinExistence type="predicted"/>
<organism evidence="1 2">
    <name type="scientific">Pedobacter hartonius</name>
    <dbReference type="NCBI Taxonomy" id="425514"/>
    <lineage>
        <taxon>Bacteria</taxon>
        <taxon>Pseudomonadati</taxon>
        <taxon>Bacteroidota</taxon>
        <taxon>Sphingobacteriia</taxon>
        <taxon>Sphingobacteriales</taxon>
        <taxon>Sphingobacteriaceae</taxon>
        <taxon>Pedobacter</taxon>
    </lineage>
</organism>
<keyword evidence="2" id="KW-1185">Reference proteome</keyword>
<dbReference type="Proteomes" id="UP000198850">
    <property type="component" value="Unassembled WGS sequence"/>
</dbReference>